<comment type="caution">
    <text evidence="16">The sequence shown here is derived from an EMBL/GenBank/DDBJ whole genome shotgun (WGS) entry which is preliminary data.</text>
</comment>
<dbReference type="Gene3D" id="1.10.3120.10">
    <property type="entry name" value="Trigger factor, C-terminal domain"/>
    <property type="match status" value="1"/>
</dbReference>
<dbReference type="InterPro" id="IPR037041">
    <property type="entry name" value="Trigger_fac_C_sf"/>
</dbReference>
<dbReference type="InterPro" id="IPR005215">
    <property type="entry name" value="Trig_fac"/>
</dbReference>
<dbReference type="NCBIfam" id="TIGR00115">
    <property type="entry name" value="tig"/>
    <property type="match status" value="1"/>
</dbReference>
<keyword evidence="6 12" id="KW-0697">Rotamase</keyword>
<dbReference type="GO" id="GO:0005737">
    <property type="term" value="C:cytoplasm"/>
    <property type="evidence" value="ECO:0007669"/>
    <property type="project" value="UniProtKB-SubCell"/>
</dbReference>
<dbReference type="SUPFAM" id="SSF54534">
    <property type="entry name" value="FKBP-like"/>
    <property type="match status" value="1"/>
</dbReference>
<comment type="function">
    <text evidence="10 12">Involved in protein export. Acts as a chaperone by maintaining the newly synthesized protein in an open conformation. Functions as a peptidyl-prolyl cis-trans isomerase.</text>
</comment>
<dbReference type="Pfam" id="PF05697">
    <property type="entry name" value="Trigger_N"/>
    <property type="match status" value="1"/>
</dbReference>
<dbReference type="SUPFAM" id="SSF102735">
    <property type="entry name" value="Trigger factor ribosome-binding domain"/>
    <property type="match status" value="1"/>
</dbReference>
<dbReference type="GO" id="GO:0003755">
    <property type="term" value="F:peptidyl-prolyl cis-trans isomerase activity"/>
    <property type="evidence" value="ECO:0007669"/>
    <property type="project" value="UniProtKB-UniRule"/>
</dbReference>
<dbReference type="InterPro" id="IPR008880">
    <property type="entry name" value="Trigger_fac_C"/>
</dbReference>
<comment type="similarity">
    <text evidence="2 12 14">Belongs to the FKBP-type PPIase family. Tig subfamily.</text>
</comment>
<reference evidence="16" key="1">
    <citation type="submission" date="2020-10" db="EMBL/GenBank/DDBJ databases">
        <authorList>
            <person name="Gilroy R."/>
        </authorList>
    </citation>
    <scope>NUCLEOTIDE SEQUENCE</scope>
    <source>
        <strain evidence="16">CHK136-897</strain>
    </source>
</reference>
<gene>
    <name evidence="12" type="primary">tig</name>
    <name evidence="16" type="ORF">IAC63_00660</name>
</gene>
<name>A0A9D1SML2_9PROT</name>
<evidence type="ECO:0000313" key="16">
    <source>
        <dbReference type="EMBL" id="HIU65137.1"/>
    </source>
</evidence>
<dbReference type="Pfam" id="PF00254">
    <property type="entry name" value="FKBP_C"/>
    <property type="match status" value="1"/>
</dbReference>
<reference evidence="16" key="2">
    <citation type="journal article" date="2021" name="PeerJ">
        <title>Extensive microbial diversity within the chicken gut microbiome revealed by metagenomics and culture.</title>
        <authorList>
            <person name="Gilroy R."/>
            <person name="Ravi A."/>
            <person name="Getino M."/>
            <person name="Pursley I."/>
            <person name="Horton D.L."/>
            <person name="Alikhan N.F."/>
            <person name="Baker D."/>
            <person name="Gharbi K."/>
            <person name="Hall N."/>
            <person name="Watson M."/>
            <person name="Adriaenssens E.M."/>
            <person name="Foster-Nyarko E."/>
            <person name="Jarju S."/>
            <person name="Secka A."/>
            <person name="Antonio M."/>
            <person name="Oren A."/>
            <person name="Chaudhuri R.R."/>
            <person name="La Ragione R."/>
            <person name="Hildebrand F."/>
            <person name="Pallen M.J."/>
        </authorList>
    </citation>
    <scope>NUCLEOTIDE SEQUENCE</scope>
    <source>
        <strain evidence="16">CHK136-897</strain>
    </source>
</reference>
<dbReference type="HAMAP" id="MF_00303">
    <property type="entry name" value="Trigger_factor_Tig"/>
    <property type="match status" value="1"/>
</dbReference>
<evidence type="ECO:0000256" key="5">
    <source>
        <dbReference type="ARBA" id="ARBA00022618"/>
    </source>
</evidence>
<keyword evidence="9 12" id="KW-0131">Cell cycle</keyword>
<dbReference type="GO" id="GO:0051083">
    <property type="term" value="P:'de novo' cotranslational protein folding"/>
    <property type="evidence" value="ECO:0007669"/>
    <property type="project" value="TreeGrafter"/>
</dbReference>
<dbReference type="InterPro" id="IPR027304">
    <property type="entry name" value="Trigger_fact/SurA_dom_sf"/>
</dbReference>
<dbReference type="GO" id="GO:0043022">
    <property type="term" value="F:ribosome binding"/>
    <property type="evidence" value="ECO:0007669"/>
    <property type="project" value="TreeGrafter"/>
</dbReference>
<dbReference type="SUPFAM" id="SSF109998">
    <property type="entry name" value="Triger factor/SurA peptide-binding domain-like"/>
    <property type="match status" value="1"/>
</dbReference>
<dbReference type="PANTHER" id="PTHR30560">
    <property type="entry name" value="TRIGGER FACTOR CHAPERONE AND PEPTIDYL-PROLYL CIS/TRANS ISOMERASE"/>
    <property type="match status" value="1"/>
</dbReference>
<dbReference type="EC" id="5.2.1.8" evidence="3 12"/>
<evidence type="ECO:0000256" key="13">
    <source>
        <dbReference type="PROSITE-ProRule" id="PRU00277"/>
    </source>
</evidence>
<dbReference type="Gene3D" id="3.10.50.40">
    <property type="match status" value="1"/>
</dbReference>
<keyword evidence="5 12" id="KW-0132">Cell division</keyword>
<dbReference type="GO" id="GO:0044183">
    <property type="term" value="F:protein folding chaperone"/>
    <property type="evidence" value="ECO:0007669"/>
    <property type="project" value="TreeGrafter"/>
</dbReference>
<comment type="catalytic activity">
    <reaction evidence="1 12 13">
        <text>[protein]-peptidylproline (omega=180) = [protein]-peptidylproline (omega=0)</text>
        <dbReference type="Rhea" id="RHEA:16237"/>
        <dbReference type="Rhea" id="RHEA-COMP:10747"/>
        <dbReference type="Rhea" id="RHEA-COMP:10748"/>
        <dbReference type="ChEBI" id="CHEBI:83833"/>
        <dbReference type="ChEBI" id="CHEBI:83834"/>
        <dbReference type="EC" id="5.2.1.8"/>
    </reaction>
</comment>
<evidence type="ECO:0000256" key="14">
    <source>
        <dbReference type="RuleBase" id="RU003914"/>
    </source>
</evidence>
<dbReference type="PANTHER" id="PTHR30560:SF3">
    <property type="entry name" value="TRIGGER FACTOR-LIKE PROTEIN TIG, CHLOROPLASTIC"/>
    <property type="match status" value="1"/>
</dbReference>
<evidence type="ECO:0000256" key="7">
    <source>
        <dbReference type="ARBA" id="ARBA00023186"/>
    </source>
</evidence>
<dbReference type="GO" id="GO:0043335">
    <property type="term" value="P:protein unfolding"/>
    <property type="evidence" value="ECO:0007669"/>
    <property type="project" value="TreeGrafter"/>
</dbReference>
<evidence type="ECO:0000256" key="12">
    <source>
        <dbReference type="HAMAP-Rule" id="MF_00303"/>
    </source>
</evidence>
<evidence type="ECO:0000313" key="17">
    <source>
        <dbReference type="Proteomes" id="UP000824142"/>
    </source>
</evidence>
<evidence type="ECO:0000256" key="8">
    <source>
        <dbReference type="ARBA" id="ARBA00023235"/>
    </source>
</evidence>
<dbReference type="Proteomes" id="UP000824142">
    <property type="component" value="Unassembled WGS sequence"/>
</dbReference>
<feature type="domain" description="PPIase FKBP-type" evidence="15">
    <location>
        <begin position="162"/>
        <end position="244"/>
    </location>
</feature>
<evidence type="ECO:0000256" key="6">
    <source>
        <dbReference type="ARBA" id="ARBA00023110"/>
    </source>
</evidence>
<dbReference type="InterPro" id="IPR036611">
    <property type="entry name" value="Trigger_fac_ribosome-bd_sf"/>
</dbReference>
<dbReference type="PROSITE" id="PS50059">
    <property type="entry name" value="FKBP_PPIASE"/>
    <property type="match status" value="1"/>
</dbReference>
<dbReference type="Gene3D" id="3.30.70.1050">
    <property type="entry name" value="Trigger factor ribosome-binding domain"/>
    <property type="match status" value="1"/>
</dbReference>
<comment type="domain">
    <text evidence="12">Consists of 3 domains; the N-terminus binds the ribosome, the middle domain has PPIase activity, while the C-terminus has intrinsic chaperone activity on its own.</text>
</comment>
<dbReference type="GO" id="GO:0051301">
    <property type="term" value="P:cell division"/>
    <property type="evidence" value="ECO:0007669"/>
    <property type="project" value="UniProtKB-KW"/>
</dbReference>
<keyword evidence="7 12" id="KW-0143">Chaperone</keyword>
<sequence>MFKKEKIKDLHYTVSGQISASDLQAAADEILVEYGKKAKMPGFRPGHIPLSILRQKYNTSAISEAVDKMINKDMNDYVAEKKLRLAGAPKVDLAGWEIGKDVEYTLEFDVLPSLPEIDLEKFTVTKKTTKLDESEVEKSLENIRKARSVAEKQPDDYKAANGDTAVIDFKGFLGDEAFEGGAAEKHHLVLGSGAFIPGFEDQIVGHKAGDEFDVNVKFPSDYHAANLAGKDARFAVKVHEVRKHKLPEMNDELAKTIGHESVDKLREHIRTILNEQYEEAAKRDMRNELLDILADKVKLDLPETLVDQELNMAKQEHDRAHAHCDGDCGTDHKWDEKKERKDAERRVKLGLILAEWGTKNKVEVTRDDLQQAVWAEASRYPDPKQVFDFYNKNQNALAMLRGMIFERKALDAMLSHVKTKEKAVKPEELFQQADVK</sequence>
<protein>
    <recommendedName>
        <fullName evidence="4 12">Trigger factor</fullName>
        <shortName evidence="12">TF</shortName>
        <ecNumber evidence="3 12">5.2.1.8</ecNumber>
    </recommendedName>
    <alternativeName>
        <fullName evidence="11 12">PPIase</fullName>
    </alternativeName>
</protein>
<dbReference type="InterPro" id="IPR008881">
    <property type="entry name" value="Trigger_fac_ribosome-bd_bac"/>
</dbReference>
<dbReference type="GO" id="GO:0015031">
    <property type="term" value="P:protein transport"/>
    <property type="evidence" value="ECO:0007669"/>
    <property type="project" value="UniProtKB-UniRule"/>
</dbReference>
<keyword evidence="12" id="KW-0963">Cytoplasm</keyword>
<organism evidence="16 17">
    <name type="scientific">Candidatus Enterousia avicola</name>
    <dbReference type="NCBI Taxonomy" id="2840787"/>
    <lineage>
        <taxon>Bacteria</taxon>
        <taxon>Pseudomonadati</taxon>
        <taxon>Pseudomonadota</taxon>
        <taxon>Alphaproteobacteria</taxon>
        <taxon>Candidatus Enterousia</taxon>
    </lineage>
</organism>
<dbReference type="InterPro" id="IPR046357">
    <property type="entry name" value="PPIase_dom_sf"/>
</dbReference>
<evidence type="ECO:0000256" key="9">
    <source>
        <dbReference type="ARBA" id="ARBA00023306"/>
    </source>
</evidence>
<evidence type="ECO:0000256" key="4">
    <source>
        <dbReference type="ARBA" id="ARBA00016902"/>
    </source>
</evidence>
<dbReference type="FunFam" id="3.10.50.40:FF:000001">
    <property type="entry name" value="Trigger factor"/>
    <property type="match status" value="1"/>
</dbReference>
<evidence type="ECO:0000256" key="10">
    <source>
        <dbReference type="ARBA" id="ARBA00024849"/>
    </source>
</evidence>
<comment type="subcellular location">
    <subcellularLocation>
        <location evidence="12">Cytoplasm</location>
    </subcellularLocation>
    <text evidence="12">About half TF is bound to the ribosome near the polypeptide exit tunnel while the other half is free in the cytoplasm.</text>
</comment>
<accession>A0A9D1SML2</accession>
<proteinExistence type="inferred from homology"/>
<evidence type="ECO:0000256" key="3">
    <source>
        <dbReference type="ARBA" id="ARBA00013194"/>
    </source>
</evidence>
<dbReference type="AlphaFoldDB" id="A0A9D1SML2"/>
<evidence type="ECO:0000256" key="1">
    <source>
        <dbReference type="ARBA" id="ARBA00000971"/>
    </source>
</evidence>
<dbReference type="Pfam" id="PF05698">
    <property type="entry name" value="Trigger_C"/>
    <property type="match status" value="1"/>
</dbReference>
<dbReference type="InterPro" id="IPR001179">
    <property type="entry name" value="PPIase_FKBP_dom"/>
</dbReference>
<evidence type="ECO:0000259" key="15">
    <source>
        <dbReference type="PROSITE" id="PS50059"/>
    </source>
</evidence>
<dbReference type="PIRSF" id="PIRSF003095">
    <property type="entry name" value="Trigger_factor"/>
    <property type="match status" value="1"/>
</dbReference>
<evidence type="ECO:0000256" key="11">
    <source>
        <dbReference type="ARBA" id="ARBA00029986"/>
    </source>
</evidence>
<evidence type="ECO:0000256" key="2">
    <source>
        <dbReference type="ARBA" id="ARBA00005464"/>
    </source>
</evidence>
<keyword evidence="8 12" id="KW-0413">Isomerase</keyword>
<dbReference type="EMBL" id="DVNO01000005">
    <property type="protein sequence ID" value="HIU65137.1"/>
    <property type="molecule type" value="Genomic_DNA"/>
</dbReference>